<dbReference type="EMBL" id="JAAKZV010000225">
    <property type="protein sequence ID" value="NGN68711.1"/>
    <property type="molecule type" value="Genomic_DNA"/>
</dbReference>
<keyword evidence="2" id="KW-0732">Signal</keyword>
<comment type="caution">
    <text evidence="5">The sequence shown here is derived from an EMBL/GenBank/DDBJ whole genome shotgun (WGS) entry which is preliminary data.</text>
</comment>
<organism evidence="5 6">
    <name type="scientific">Streptomyces coryli</name>
    <dbReference type="NCBI Taxonomy" id="1128680"/>
    <lineage>
        <taxon>Bacteria</taxon>
        <taxon>Bacillati</taxon>
        <taxon>Actinomycetota</taxon>
        <taxon>Actinomycetes</taxon>
        <taxon>Kitasatosporales</taxon>
        <taxon>Streptomycetaceae</taxon>
        <taxon>Streptomyces</taxon>
    </lineage>
</organism>
<evidence type="ECO:0000313" key="6">
    <source>
        <dbReference type="Proteomes" id="UP000481583"/>
    </source>
</evidence>
<gene>
    <name evidence="5" type="ORF">G5C51_33075</name>
</gene>
<evidence type="ECO:0000259" key="4">
    <source>
        <dbReference type="Pfam" id="PF09992"/>
    </source>
</evidence>
<feature type="signal peptide" evidence="2">
    <location>
        <begin position="1"/>
        <end position="34"/>
    </location>
</feature>
<dbReference type="InterPro" id="IPR029052">
    <property type="entry name" value="Metallo-depent_PP-like"/>
</dbReference>
<proteinExistence type="predicted"/>
<dbReference type="GO" id="GO:0016787">
    <property type="term" value="F:hydrolase activity"/>
    <property type="evidence" value="ECO:0007669"/>
    <property type="project" value="InterPro"/>
</dbReference>
<feature type="domain" description="Phosphodiester glycosidase" evidence="4">
    <location>
        <begin position="223"/>
        <end position="400"/>
    </location>
</feature>
<sequence>MSSEAGRPRRFTALATVAALVLGVPALTAAPAHAAEPPSPLRIADGDGMDLGTRTRPVAPGVELTSFNRLESDKWLRANALSVDLGGSAKVDYLAGKVSERKTVADLAKEHDPGPGRRTVAALNADFFDINETGAPLGNGLRDGKPVQSPAAGAEDAVGIGPQSAGRILKLYFDGTITLPAGTRKLDSFNAANVPAGGIGAYTAQWGSADRALTSDGAAKVTEVAVKDGKVTSIADKPGSGEIPADTTVYIGRDAGADALAALQPGDPVSMEYHPRTDDNSEIPRTAVGGRGILVLDGEAQNWEGKPNNASAARTAVGFSKDGRTMHVLSVDGRSGDTGGVTLTELAIMLKQLGAYNALNLDGGGSSTLLAREPGTDTPQLENTPSDGFERDVPNGLAITAPDGSGKLKDLWVEPAADAKKAPTADQVPTGHPERVFPGLSRKLTAAGYDESYGPAPARPAWYSSRPDVGTMTGDGVFKARRGGTAKITARQGAASGSYELSVLDDLDRIRPTNDRVGLKDNKSDNTFGILGYDAHGASAPIDPADVKLDYDASLFDIKPDPAAGGFKVTAKTAEEFASGQVKATVAGKTTLLAVTVGLHEKPVATFDDAAQWKFTAARATGSVAPLAEGHAGTGLTMTYDFTQSTATRAGYANPPAEITVPGQPQSFGLWVKGDGKGAWPSLHLKDASGTTQVLRGPHIDWEGWKQVIFEVPKGIAYPLKVVRFYIAETVPAHQYKSEIAIDELTAQTPPDVDLPPAPKAKDPLVGTQAQTDARDWRFAVMSDAQFVARDPDSDIVKQARRTLREIKANNPDFLLINGDLVDEGSPEDLAFAHRMLDEELGDAVPWRYVPGNHEVMGGKIDNFVKEFGPAQQVFDHKGTRFLTLDTSSLTLRGGGYAQIQQLRKQLDAAADDPSVSSVTVVQHVPPRDPTPQKGSQLTDRKEADLLEKWLTDFQRRSGKGAAFIGAHVGTFDAARVDGVPYLINGNSGKNPATPPGEGGFTGWSMLGVDRVSAAEQMLHKLRPWRGGPDWVTAQVRPHVDGLALTVPGSVGAGASAKVAATVSQTIGSGSRAVPVAWPMSADWSGSPNVWVGDPERAPATAIAVYDPGTGELKGLRPGTGRLAVTVNGEVASQEVVVVR</sequence>
<dbReference type="Pfam" id="PF09992">
    <property type="entry name" value="NAGPA"/>
    <property type="match status" value="1"/>
</dbReference>
<dbReference type="AlphaFoldDB" id="A0A6G4UBZ0"/>
<dbReference type="Gene3D" id="2.60.40.1080">
    <property type="match status" value="1"/>
</dbReference>
<dbReference type="SUPFAM" id="SSF56300">
    <property type="entry name" value="Metallo-dependent phosphatases"/>
    <property type="match status" value="1"/>
</dbReference>
<evidence type="ECO:0000256" key="2">
    <source>
        <dbReference type="SAM" id="SignalP"/>
    </source>
</evidence>
<evidence type="ECO:0000313" key="5">
    <source>
        <dbReference type="EMBL" id="NGN68711.1"/>
    </source>
</evidence>
<dbReference type="PANTHER" id="PTHR40446">
    <property type="entry name" value="N-ACETYLGLUCOSAMINE-1-PHOSPHODIESTER ALPHA-N-ACETYLGLUCOSAMINIDASE"/>
    <property type="match status" value="1"/>
</dbReference>
<evidence type="ECO:0000256" key="1">
    <source>
        <dbReference type="SAM" id="MobiDB-lite"/>
    </source>
</evidence>
<accession>A0A6G4UBZ0</accession>
<feature type="region of interest" description="Disordered" evidence="1">
    <location>
        <begin position="138"/>
        <end position="158"/>
    </location>
</feature>
<reference evidence="5 6" key="1">
    <citation type="submission" date="2020-02" db="EMBL/GenBank/DDBJ databases">
        <title>Whole-genome analyses of novel actinobacteria.</title>
        <authorList>
            <person name="Sahin N."/>
        </authorList>
    </citation>
    <scope>NUCLEOTIDE SEQUENCE [LARGE SCALE GENOMIC DNA]</scope>
    <source>
        <strain evidence="5 6">A7024</strain>
    </source>
</reference>
<dbReference type="Gene3D" id="3.60.21.10">
    <property type="match status" value="1"/>
</dbReference>
<feature type="compositionally biased region" description="Polar residues" evidence="1">
    <location>
        <begin position="377"/>
        <end position="386"/>
    </location>
</feature>
<keyword evidence="6" id="KW-1185">Reference proteome</keyword>
<protein>
    <submittedName>
        <fullName evidence="5">Multidrug transporter</fullName>
    </submittedName>
</protein>
<feature type="region of interest" description="Disordered" evidence="1">
    <location>
        <begin position="372"/>
        <end position="392"/>
    </location>
</feature>
<dbReference type="PANTHER" id="PTHR40446:SF2">
    <property type="entry name" value="N-ACETYLGLUCOSAMINE-1-PHOSPHODIESTER ALPHA-N-ACETYLGLUCOSAMINIDASE"/>
    <property type="match status" value="1"/>
</dbReference>
<dbReference type="InterPro" id="IPR004843">
    <property type="entry name" value="Calcineurin-like_PHP"/>
</dbReference>
<dbReference type="InterPro" id="IPR018711">
    <property type="entry name" value="NAGPA"/>
</dbReference>
<dbReference type="Proteomes" id="UP000481583">
    <property type="component" value="Unassembled WGS sequence"/>
</dbReference>
<dbReference type="Pfam" id="PF00149">
    <property type="entry name" value="Metallophos"/>
    <property type="match status" value="1"/>
</dbReference>
<evidence type="ECO:0000259" key="3">
    <source>
        <dbReference type="Pfam" id="PF00149"/>
    </source>
</evidence>
<feature type="domain" description="Calcineurin-like phosphoesterase" evidence="3">
    <location>
        <begin position="778"/>
        <end position="950"/>
    </location>
</feature>
<feature type="chain" id="PRO_5026101902" evidence="2">
    <location>
        <begin position="35"/>
        <end position="1140"/>
    </location>
</feature>
<name>A0A6G4UBZ0_9ACTN</name>